<evidence type="ECO:0000313" key="1">
    <source>
        <dbReference type="EMBL" id="CAF4609182.1"/>
    </source>
</evidence>
<sequence>VPQPPQTKTDLQHLKNLKVEYQDGIAVVQFSQENSKV</sequence>
<organism evidence="1 2">
    <name type="scientific">Rotaria magnacalcarata</name>
    <dbReference type="NCBI Taxonomy" id="392030"/>
    <lineage>
        <taxon>Eukaryota</taxon>
        <taxon>Metazoa</taxon>
        <taxon>Spiralia</taxon>
        <taxon>Gnathifera</taxon>
        <taxon>Rotifera</taxon>
        <taxon>Eurotatoria</taxon>
        <taxon>Bdelloidea</taxon>
        <taxon>Philodinida</taxon>
        <taxon>Philodinidae</taxon>
        <taxon>Rotaria</taxon>
    </lineage>
</organism>
<accession>A0A8S2Z3S8</accession>
<name>A0A8S2Z3S8_9BILA</name>
<dbReference type="EMBL" id="CAJOBJ010105951">
    <property type="protein sequence ID" value="CAF4609182.1"/>
    <property type="molecule type" value="Genomic_DNA"/>
</dbReference>
<dbReference type="AlphaFoldDB" id="A0A8S2Z3S8"/>
<protein>
    <submittedName>
        <fullName evidence="1">Uncharacterized protein</fullName>
    </submittedName>
</protein>
<gene>
    <name evidence="1" type="ORF">GIL414_LOCUS39275</name>
</gene>
<comment type="caution">
    <text evidence="1">The sequence shown here is derived from an EMBL/GenBank/DDBJ whole genome shotgun (WGS) entry which is preliminary data.</text>
</comment>
<reference evidence="1" key="1">
    <citation type="submission" date="2021-02" db="EMBL/GenBank/DDBJ databases">
        <authorList>
            <person name="Nowell W R."/>
        </authorList>
    </citation>
    <scope>NUCLEOTIDE SEQUENCE</scope>
</reference>
<proteinExistence type="predicted"/>
<feature type="non-terminal residue" evidence="1">
    <location>
        <position position="1"/>
    </location>
</feature>
<evidence type="ECO:0000313" key="2">
    <source>
        <dbReference type="Proteomes" id="UP000681720"/>
    </source>
</evidence>
<dbReference type="Proteomes" id="UP000681720">
    <property type="component" value="Unassembled WGS sequence"/>
</dbReference>